<protein>
    <submittedName>
        <fullName evidence="1">Uncharacterized protein</fullName>
    </submittedName>
</protein>
<dbReference type="PATRIC" id="fig|45070.6.peg.42"/>
<evidence type="ECO:0000313" key="1">
    <source>
        <dbReference type="EMBL" id="KTD39274.1"/>
    </source>
</evidence>
<accession>A0A0W0X416</accession>
<comment type="caution">
    <text evidence="1">The sequence shown here is derived from an EMBL/GenBank/DDBJ whole genome shotgun (WGS) entry which is preliminary data.</text>
</comment>
<gene>
    <name evidence="1" type="ORF">Lnau_0041</name>
</gene>
<name>A0A0W0X416_9GAMM</name>
<proteinExistence type="predicted"/>
<dbReference type="AlphaFoldDB" id="A0A0W0X416"/>
<evidence type="ECO:0000313" key="2">
    <source>
        <dbReference type="Proteomes" id="UP000054725"/>
    </source>
</evidence>
<dbReference type="EMBL" id="LNYO01000001">
    <property type="protein sequence ID" value="KTD39274.1"/>
    <property type="molecule type" value="Genomic_DNA"/>
</dbReference>
<dbReference type="Proteomes" id="UP000054725">
    <property type="component" value="Unassembled WGS sequence"/>
</dbReference>
<reference evidence="1 2" key="1">
    <citation type="submission" date="2015-11" db="EMBL/GenBank/DDBJ databases">
        <title>Genomic analysis of 38 Legionella species identifies large and diverse effector repertoires.</title>
        <authorList>
            <person name="Burstein D."/>
            <person name="Amaro F."/>
            <person name="Zusman T."/>
            <person name="Lifshitz Z."/>
            <person name="Cohen O."/>
            <person name="Gilbert J.A."/>
            <person name="Pupko T."/>
            <person name="Shuman H.A."/>
            <person name="Segal G."/>
        </authorList>
    </citation>
    <scope>NUCLEOTIDE SEQUENCE [LARGE SCALE GENOMIC DNA]</scope>
    <source>
        <strain evidence="1 2">ATCC 49506</strain>
    </source>
</reference>
<sequence length="327" mass="37322">MKGKKEVKQTLAETLNFTSIPGLHSKLSPVVGTRTHELELINQHREIFAEYQKVIFSGQKRNVFPLSHKEDADRISKEIFAQYIEKYTINGLTIENAVGWSTVGLNNTWIHDLENQYNTWNLEVVASPPNDRSHILEGMYRPAYLVALQLLMHVEETNKGQQEADYRYQSVDKVLAVTRAIILTDEVYKRTFSIPLDEEVDYDNNFILFGKQISQGKLANFYRKLESEQTSLAKALVSKESLIFLGYDPSMDMEKISRKVMGKEQANENCNSVRLRYPELPASYLPTLRSHGTSSGPSFFAGRVPSLLVEDLREMPRCGFSSTDEVD</sequence>
<keyword evidence="2" id="KW-1185">Reference proteome</keyword>
<dbReference type="OrthoDB" id="5654130at2"/>
<dbReference type="RefSeq" id="WP_058503134.1">
    <property type="nucleotide sequence ID" value="NZ_CAAAIF010000002.1"/>
</dbReference>
<organism evidence="1 2">
    <name type="scientific">Legionella nautarum</name>
    <dbReference type="NCBI Taxonomy" id="45070"/>
    <lineage>
        <taxon>Bacteria</taxon>
        <taxon>Pseudomonadati</taxon>
        <taxon>Pseudomonadota</taxon>
        <taxon>Gammaproteobacteria</taxon>
        <taxon>Legionellales</taxon>
        <taxon>Legionellaceae</taxon>
        <taxon>Legionella</taxon>
    </lineage>
</organism>